<keyword evidence="2" id="KW-0436">Ligase</keyword>
<comment type="caution">
    <text evidence="2">The sequence shown here is derived from an EMBL/GenBank/DDBJ whole genome shotgun (WGS) entry which is preliminary data.</text>
</comment>
<dbReference type="InterPro" id="IPR036291">
    <property type="entry name" value="NAD(P)-bd_dom_sf"/>
</dbReference>
<accession>A0ABN1SQI5</accession>
<gene>
    <name evidence="2" type="ORF">GCM10009576_094960</name>
</gene>
<dbReference type="Gene3D" id="3.40.50.261">
    <property type="entry name" value="Succinyl-CoA synthetase domains"/>
    <property type="match status" value="2"/>
</dbReference>
<protein>
    <submittedName>
        <fullName evidence="2">Acetate--CoA ligase family protein</fullName>
    </submittedName>
</protein>
<evidence type="ECO:0000313" key="2">
    <source>
        <dbReference type="EMBL" id="GAA1002492.1"/>
    </source>
</evidence>
<reference evidence="2 3" key="1">
    <citation type="journal article" date="2019" name="Int. J. Syst. Evol. Microbiol.">
        <title>The Global Catalogue of Microorganisms (GCM) 10K type strain sequencing project: providing services to taxonomists for standard genome sequencing and annotation.</title>
        <authorList>
            <consortium name="The Broad Institute Genomics Platform"/>
            <consortium name="The Broad Institute Genome Sequencing Center for Infectious Disease"/>
            <person name="Wu L."/>
            <person name="Ma J."/>
        </authorList>
    </citation>
    <scope>NUCLEOTIDE SEQUENCE [LARGE SCALE GENOMIC DNA]</scope>
    <source>
        <strain evidence="2 3">JCM 11445</strain>
    </source>
</reference>
<dbReference type="InterPro" id="IPR003781">
    <property type="entry name" value="CoA-bd"/>
</dbReference>
<dbReference type="PANTHER" id="PTHR42793">
    <property type="entry name" value="COA BINDING DOMAIN CONTAINING PROTEIN"/>
    <property type="match status" value="1"/>
</dbReference>
<dbReference type="SUPFAM" id="SSF56059">
    <property type="entry name" value="Glutathione synthetase ATP-binding domain-like"/>
    <property type="match status" value="1"/>
</dbReference>
<dbReference type="Pfam" id="PF13380">
    <property type="entry name" value="CoA_binding_2"/>
    <property type="match status" value="1"/>
</dbReference>
<proteinExistence type="predicted"/>
<dbReference type="GO" id="GO:0016874">
    <property type="term" value="F:ligase activity"/>
    <property type="evidence" value="ECO:0007669"/>
    <property type="project" value="UniProtKB-KW"/>
</dbReference>
<evidence type="ECO:0000313" key="3">
    <source>
        <dbReference type="Proteomes" id="UP001500033"/>
    </source>
</evidence>
<dbReference type="Pfam" id="PF13549">
    <property type="entry name" value="ATP-grasp_5"/>
    <property type="match status" value="1"/>
</dbReference>
<dbReference type="Pfam" id="PF13607">
    <property type="entry name" value="Succ_CoA_lig"/>
    <property type="match status" value="1"/>
</dbReference>
<organism evidence="2 3">
    <name type="scientific">Streptomyces rhizosphaericus</name>
    <dbReference type="NCBI Taxonomy" id="114699"/>
    <lineage>
        <taxon>Bacteria</taxon>
        <taxon>Bacillati</taxon>
        <taxon>Actinomycetota</taxon>
        <taxon>Actinomycetes</taxon>
        <taxon>Kitasatosporales</taxon>
        <taxon>Streptomycetaceae</taxon>
        <taxon>Streptomyces</taxon>
        <taxon>Streptomyces violaceusniger group</taxon>
    </lineage>
</organism>
<dbReference type="PANTHER" id="PTHR42793:SF1">
    <property type="entry name" value="PEPTIDYL-LYSINE N-ACETYLTRANSFERASE PATZ"/>
    <property type="match status" value="1"/>
</dbReference>
<name>A0ABN1SQI5_9ACTN</name>
<dbReference type="Gene3D" id="3.30.470.20">
    <property type="entry name" value="ATP-grasp fold, B domain"/>
    <property type="match status" value="1"/>
</dbReference>
<feature type="domain" description="CoA-binding" evidence="1">
    <location>
        <begin position="8"/>
        <end position="102"/>
    </location>
</feature>
<dbReference type="EMBL" id="BAAAIE010000149">
    <property type="protein sequence ID" value="GAA1002492.1"/>
    <property type="molecule type" value="Genomic_DNA"/>
</dbReference>
<keyword evidence="3" id="KW-1185">Reference proteome</keyword>
<dbReference type="SUPFAM" id="SSF52210">
    <property type="entry name" value="Succinyl-CoA synthetase domains"/>
    <property type="match status" value="2"/>
</dbReference>
<sequence>MSQPLDALFFPRRIGVIGLSSRLGSWGRRVVELLQAGGYGGEVYAVEPRDADPGFPVIDDLVAEGHRLDLLVVAVPAAVAVDVVARARRAGVGAVVLFSSGFAEQGAAGHGRQQQLRAAAGDMPLLGPNCLGVVSRPASAQVTASPYAERSAPAPGPLAVVTQSGAMGFVLADQLNRRGTAFSYYASVGNEACLQLTEVGSYLLERPDVQVLGLYVEQVRDPEALARIGRRAAELGKRVVVIKAGTSEAGSRATLSHTAAVAGDPLLFGALCRDAGITLAEDDESFADLMTALQRPVSLPPEPRFAVLTVSGGAGAVIADRLAALGAAVPALEPETRAAVAALDLTGAAALDNPIDLGGQFYRSADAFGELLATLDADPSLDGIVCYFTFGDHFPELYRQLAGTLAGLVTPSWLIWAAPPDGALAGTPAGVVHYSIAGLMRALPGLVRAPDPEPVDEGSLPDAKPAAARAASRLPREPGVVTEIHAGRILSELGVPYVRSVDGASAANGPEHPEAQGVFVVKVDSPDAPHRARLGLVRLAVPAADIPKVVDALLERAEDLGLCDARAVVQPQLAHTGELSIGAVRDPQYGPSLVIGPGGARAEDTRATRHVLRLPAAPETVRRVATELAAEHAGLAVAAWTDVLLLLAEFLMQAPSVAELDINPLLIRPDGSPMAVDSLMVLTADPAHDHP</sequence>
<dbReference type="SMART" id="SM00881">
    <property type="entry name" value="CoA_binding"/>
    <property type="match status" value="1"/>
</dbReference>
<dbReference type="Gene3D" id="3.40.50.720">
    <property type="entry name" value="NAD(P)-binding Rossmann-like Domain"/>
    <property type="match status" value="1"/>
</dbReference>
<evidence type="ECO:0000259" key="1">
    <source>
        <dbReference type="SMART" id="SM00881"/>
    </source>
</evidence>
<dbReference type="InterPro" id="IPR016102">
    <property type="entry name" value="Succinyl-CoA_synth-like"/>
</dbReference>
<dbReference type="Proteomes" id="UP001500033">
    <property type="component" value="Unassembled WGS sequence"/>
</dbReference>
<dbReference type="InterPro" id="IPR032875">
    <property type="entry name" value="Succ_CoA_lig_flav_dom"/>
</dbReference>
<dbReference type="SUPFAM" id="SSF51735">
    <property type="entry name" value="NAD(P)-binding Rossmann-fold domains"/>
    <property type="match status" value="1"/>
</dbReference>